<evidence type="ECO:0000313" key="19">
    <source>
        <dbReference type="Proteomes" id="UP001237642"/>
    </source>
</evidence>
<dbReference type="GO" id="GO:0004674">
    <property type="term" value="F:protein serine/threonine kinase activity"/>
    <property type="evidence" value="ECO:0007669"/>
    <property type="project" value="UniProtKB-KW"/>
</dbReference>
<dbReference type="PANTHER" id="PTHR27007">
    <property type="match status" value="1"/>
</dbReference>
<keyword evidence="8" id="KW-0732">Signal</keyword>
<dbReference type="PROSITE" id="PS00108">
    <property type="entry name" value="PROTEIN_KINASE_ST"/>
    <property type="match status" value="1"/>
</dbReference>
<dbReference type="GO" id="GO:0002229">
    <property type="term" value="P:defense response to oomycetes"/>
    <property type="evidence" value="ECO:0007669"/>
    <property type="project" value="UniProtKB-ARBA"/>
</dbReference>
<keyword evidence="13" id="KW-0472">Membrane</keyword>
<evidence type="ECO:0000256" key="3">
    <source>
        <dbReference type="ARBA" id="ARBA00010217"/>
    </source>
</evidence>
<keyword evidence="10 18" id="KW-0418">Kinase</keyword>
<name>A0AAD8IA27_9APIA</name>
<evidence type="ECO:0000256" key="2">
    <source>
        <dbReference type="ARBA" id="ARBA00008536"/>
    </source>
</evidence>
<evidence type="ECO:0000313" key="18">
    <source>
        <dbReference type="EMBL" id="KAK1381266.1"/>
    </source>
</evidence>
<keyword evidence="7" id="KW-0812">Transmembrane</keyword>
<evidence type="ECO:0000256" key="11">
    <source>
        <dbReference type="ARBA" id="ARBA00022840"/>
    </source>
</evidence>
<keyword evidence="9 16" id="KW-0547">Nucleotide-binding</keyword>
<keyword evidence="5" id="KW-0723">Serine/threonine-protein kinase</keyword>
<dbReference type="EMBL" id="JAUIZM010000006">
    <property type="protein sequence ID" value="KAK1381266.1"/>
    <property type="molecule type" value="Genomic_DNA"/>
</dbReference>
<dbReference type="CDD" id="cd14066">
    <property type="entry name" value="STKc_IRAK"/>
    <property type="match status" value="1"/>
</dbReference>
<dbReference type="Pfam" id="PF07714">
    <property type="entry name" value="PK_Tyr_Ser-Thr"/>
    <property type="match status" value="1"/>
</dbReference>
<evidence type="ECO:0000256" key="4">
    <source>
        <dbReference type="ARBA" id="ARBA00022475"/>
    </source>
</evidence>
<dbReference type="GO" id="GO:0005886">
    <property type="term" value="C:plasma membrane"/>
    <property type="evidence" value="ECO:0007669"/>
    <property type="project" value="UniProtKB-SubCell"/>
</dbReference>
<keyword evidence="14 18" id="KW-0675">Receptor</keyword>
<evidence type="ECO:0000256" key="7">
    <source>
        <dbReference type="ARBA" id="ARBA00022692"/>
    </source>
</evidence>
<dbReference type="Proteomes" id="UP001237642">
    <property type="component" value="Unassembled WGS sequence"/>
</dbReference>
<protein>
    <submittedName>
        <fullName evidence="18">Receptor like protein kinase S.2</fullName>
    </submittedName>
</protein>
<evidence type="ECO:0000256" key="8">
    <source>
        <dbReference type="ARBA" id="ARBA00022729"/>
    </source>
</evidence>
<evidence type="ECO:0000256" key="6">
    <source>
        <dbReference type="ARBA" id="ARBA00022679"/>
    </source>
</evidence>
<dbReference type="InterPro" id="IPR008271">
    <property type="entry name" value="Ser/Thr_kinase_AS"/>
</dbReference>
<evidence type="ECO:0000256" key="5">
    <source>
        <dbReference type="ARBA" id="ARBA00022527"/>
    </source>
</evidence>
<evidence type="ECO:0000256" key="12">
    <source>
        <dbReference type="ARBA" id="ARBA00022989"/>
    </source>
</evidence>
<dbReference type="FunFam" id="1.10.510.10:FF:000240">
    <property type="entry name" value="Lectin-domain containing receptor kinase A4.3"/>
    <property type="match status" value="1"/>
</dbReference>
<evidence type="ECO:0000256" key="9">
    <source>
        <dbReference type="ARBA" id="ARBA00022741"/>
    </source>
</evidence>
<comment type="similarity">
    <text evidence="3">In the C-terminal section; belongs to the protein kinase superfamily. Ser/Thr protein kinase family.</text>
</comment>
<keyword evidence="19" id="KW-1185">Reference proteome</keyword>
<dbReference type="InterPro" id="IPR000719">
    <property type="entry name" value="Prot_kinase_dom"/>
</dbReference>
<dbReference type="PROSITE" id="PS50011">
    <property type="entry name" value="PROTEIN_KINASE_DOM"/>
    <property type="match status" value="2"/>
</dbReference>
<proteinExistence type="inferred from homology"/>
<dbReference type="InterPro" id="IPR050528">
    <property type="entry name" value="L-type_Lectin-RKs"/>
</dbReference>
<keyword evidence="15" id="KW-0325">Glycoprotein</keyword>
<dbReference type="PROSITE" id="PS00107">
    <property type="entry name" value="PROTEIN_KINASE_ATP"/>
    <property type="match status" value="1"/>
</dbReference>
<feature type="domain" description="Protein kinase" evidence="17">
    <location>
        <begin position="111"/>
        <end position="417"/>
    </location>
</feature>
<evidence type="ECO:0000256" key="1">
    <source>
        <dbReference type="ARBA" id="ARBA00004251"/>
    </source>
</evidence>
<accession>A0AAD8IA27</accession>
<gene>
    <name evidence="18" type="ORF">POM88_028010</name>
</gene>
<keyword evidence="12" id="KW-1133">Transmembrane helix</keyword>
<dbReference type="Pfam" id="PF00069">
    <property type="entry name" value="Pkinase"/>
    <property type="match status" value="1"/>
</dbReference>
<keyword evidence="11 16" id="KW-0067">ATP-binding</keyword>
<feature type="domain" description="Protein kinase" evidence="17">
    <location>
        <begin position="515"/>
        <end position="802"/>
    </location>
</feature>
<dbReference type="InterPro" id="IPR017441">
    <property type="entry name" value="Protein_kinase_ATP_BS"/>
</dbReference>
<dbReference type="InterPro" id="IPR001245">
    <property type="entry name" value="Ser-Thr/Tyr_kinase_cat_dom"/>
</dbReference>
<comment type="caution">
    <text evidence="18">The sequence shown here is derived from an EMBL/GenBank/DDBJ whole genome shotgun (WGS) entry which is preliminary data.</text>
</comment>
<reference evidence="18" key="2">
    <citation type="submission" date="2023-05" db="EMBL/GenBank/DDBJ databases">
        <authorList>
            <person name="Schelkunov M.I."/>
        </authorList>
    </citation>
    <scope>NUCLEOTIDE SEQUENCE</scope>
    <source>
        <strain evidence="18">Hsosn_3</strain>
        <tissue evidence="18">Leaf</tissue>
    </source>
</reference>
<comment type="subcellular location">
    <subcellularLocation>
        <location evidence="1">Cell membrane</location>
        <topology evidence="1">Single-pass type I membrane protein</topology>
    </subcellularLocation>
</comment>
<evidence type="ECO:0000256" key="14">
    <source>
        <dbReference type="ARBA" id="ARBA00023170"/>
    </source>
</evidence>
<keyword evidence="6" id="KW-0808">Transferase</keyword>
<evidence type="ECO:0000256" key="16">
    <source>
        <dbReference type="PROSITE-ProRule" id="PRU10141"/>
    </source>
</evidence>
<evidence type="ECO:0000259" key="17">
    <source>
        <dbReference type="PROSITE" id="PS50011"/>
    </source>
</evidence>
<dbReference type="SUPFAM" id="SSF56112">
    <property type="entry name" value="Protein kinase-like (PK-like)"/>
    <property type="match status" value="2"/>
</dbReference>
<dbReference type="InterPro" id="IPR011009">
    <property type="entry name" value="Kinase-like_dom_sf"/>
</dbReference>
<organism evidence="18 19">
    <name type="scientific">Heracleum sosnowskyi</name>
    <dbReference type="NCBI Taxonomy" id="360622"/>
    <lineage>
        <taxon>Eukaryota</taxon>
        <taxon>Viridiplantae</taxon>
        <taxon>Streptophyta</taxon>
        <taxon>Embryophyta</taxon>
        <taxon>Tracheophyta</taxon>
        <taxon>Spermatophyta</taxon>
        <taxon>Magnoliopsida</taxon>
        <taxon>eudicotyledons</taxon>
        <taxon>Gunneridae</taxon>
        <taxon>Pentapetalae</taxon>
        <taxon>asterids</taxon>
        <taxon>campanulids</taxon>
        <taxon>Apiales</taxon>
        <taxon>Apiaceae</taxon>
        <taxon>Apioideae</taxon>
        <taxon>apioid superclade</taxon>
        <taxon>Tordylieae</taxon>
        <taxon>Tordyliinae</taxon>
        <taxon>Heracleum</taxon>
    </lineage>
</organism>
<dbReference type="Gene3D" id="1.10.510.10">
    <property type="entry name" value="Transferase(Phosphotransferase) domain 1"/>
    <property type="match status" value="2"/>
</dbReference>
<keyword evidence="4" id="KW-1003">Cell membrane</keyword>
<dbReference type="GO" id="GO:0005524">
    <property type="term" value="F:ATP binding"/>
    <property type="evidence" value="ECO:0007669"/>
    <property type="project" value="UniProtKB-UniRule"/>
</dbReference>
<reference evidence="18" key="1">
    <citation type="submission" date="2023-02" db="EMBL/GenBank/DDBJ databases">
        <title>Genome of toxic invasive species Heracleum sosnowskyi carries increased number of genes despite the absence of recent whole-genome duplications.</title>
        <authorList>
            <person name="Schelkunov M."/>
            <person name="Shtratnikova V."/>
            <person name="Makarenko M."/>
            <person name="Klepikova A."/>
            <person name="Omelchenko D."/>
            <person name="Novikova G."/>
            <person name="Obukhova E."/>
            <person name="Bogdanov V."/>
            <person name="Penin A."/>
            <person name="Logacheva M."/>
        </authorList>
    </citation>
    <scope>NUCLEOTIDE SEQUENCE</scope>
    <source>
        <strain evidence="18">Hsosn_3</strain>
        <tissue evidence="18">Leaf</tissue>
    </source>
</reference>
<evidence type="ECO:0000256" key="15">
    <source>
        <dbReference type="ARBA" id="ARBA00023180"/>
    </source>
</evidence>
<dbReference type="FunFam" id="1.10.510.10:FF:000603">
    <property type="entry name" value="Receptor like protein kinase S.2"/>
    <property type="match status" value="1"/>
</dbReference>
<evidence type="ECO:0000256" key="13">
    <source>
        <dbReference type="ARBA" id="ARBA00023136"/>
    </source>
</evidence>
<feature type="binding site" evidence="16">
    <location>
        <position position="140"/>
    </location>
    <ligand>
        <name>ATP</name>
        <dbReference type="ChEBI" id="CHEBI:30616"/>
    </ligand>
</feature>
<dbReference type="Gene3D" id="3.30.200.20">
    <property type="entry name" value="Phosphorylase Kinase, domain 1"/>
    <property type="match status" value="2"/>
</dbReference>
<evidence type="ECO:0000256" key="10">
    <source>
        <dbReference type="ARBA" id="ARBA00022777"/>
    </source>
</evidence>
<comment type="similarity">
    <text evidence="2">In the N-terminal section; belongs to the leguminous lectin family.</text>
</comment>
<dbReference type="SMART" id="SM00220">
    <property type="entry name" value="S_TKc"/>
    <property type="match status" value="1"/>
</dbReference>
<sequence>MPMNQHHLCFVLPDEPDDEDEFVDVTPLATPSRVPPPQPRRRAFLEILVHSSVYRFFETKFIRVVKFRQPKKLVSSVYLDTEGVQILEKFGGNSNPRNFSYSELYIGSKGFSKEEILGSGGFGRVYRAVLPSDGSVVAVKCLAERGDKFEKTFAAELLAMAHLRHRNLVSLRGWCLYDDQLFLVYDYMPNSSLDRLLFRQKGSEALDWDMRVKIVNGLAAALFYLHEQLETQIIHRDVKASNVMLDSEFNARLGDFGLARWLEHEIDYKISAPSVKHEKQFLPPNKFRLVDTTRIGGTIGYLPPENFQRHGSATAKADVFSFGIVVLEIVAGRKAVDLTHQDDRIVLLDWVRKLSDEGFVLKAGDRRIAEGSYKGSDMEHLIHLGLLCTLHEPQSRPNMKWVMEVLSGNLCGKLPALPSFKHYPEYISISSKDTDTSNITTTGPSSATFTITTNTTDSVLGDSAAYFTAKGETLYASAEASPSRNGRYRSSKAMPLINIPREVSFKEIVSLTHNFAESHKLAEVGFGTSYHGFLDKTKHVMVKRLGTTPCPQVRSRFSYELENLGKLRHRNLVQLRGWCIENGEMLALYDFNATSLLSHSLLHPGHRRRNQVLQWHQRYSIVKSLASAICYLHEEWDEQVIHKNINSSSIYLDSDNNPRLGNFALAQFLTRIEEVKQVAPQKTCGNDGMFGYMSPEYIINSKATTMSDVYSFGMVVLEVVSGQMAVDFSRPEPLLIKRVNDFETRKRRYEDFADHRLDGQYNHKELVRLVKLGMACTRSDPKERPSIKSILSILNGYDRCFLEKGLKKERKEEWKHNNSDSLSLVKRIQALGIQ</sequence>
<dbReference type="AlphaFoldDB" id="A0AAD8IA27"/>